<keyword evidence="4" id="KW-0539">Nucleus</keyword>
<dbReference type="Pfam" id="PF03985">
    <property type="entry name" value="Paf1"/>
    <property type="match status" value="1"/>
</dbReference>
<evidence type="ECO:0000256" key="5">
    <source>
        <dbReference type="SAM" id="MobiDB-lite"/>
    </source>
</evidence>
<accession>A0AA39ICQ8</accession>
<dbReference type="PANTHER" id="PTHR23188:SF12">
    <property type="entry name" value="RNA POLYMERASE II-ASSOCIATED FACTOR 1 HOMOLOG"/>
    <property type="match status" value="1"/>
</dbReference>
<feature type="region of interest" description="Disordered" evidence="5">
    <location>
        <begin position="371"/>
        <end position="433"/>
    </location>
</feature>
<feature type="compositionally biased region" description="Acidic residues" evidence="5">
    <location>
        <begin position="372"/>
        <end position="381"/>
    </location>
</feature>
<dbReference type="GO" id="GO:0006368">
    <property type="term" value="P:transcription elongation by RNA polymerase II"/>
    <property type="evidence" value="ECO:0007669"/>
    <property type="project" value="InterPro"/>
</dbReference>
<dbReference type="PANTHER" id="PTHR23188">
    <property type="entry name" value="RNA POLYMERASE II-ASSOCIATED FACTOR 1 HOMOLOG"/>
    <property type="match status" value="1"/>
</dbReference>
<evidence type="ECO:0000256" key="1">
    <source>
        <dbReference type="ARBA" id="ARBA00004123"/>
    </source>
</evidence>
<keyword evidence="7" id="KW-1185">Reference proteome</keyword>
<dbReference type="EMBL" id="JAUCMV010000002">
    <property type="protein sequence ID" value="KAK0420854.1"/>
    <property type="molecule type" value="Genomic_DNA"/>
</dbReference>
<evidence type="ECO:0000256" key="4">
    <source>
        <dbReference type="ARBA" id="ARBA00023242"/>
    </source>
</evidence>
<gene>
    <name evidence="6" type="ORF">QR680_014926</name>
</gene>
<organism evidence="6 7">
    <name type="scientific">Steinernema hermaphroditum</name>
    <dbReference type="NCBI Taxonomy" id="289476"/>
    <lineage>
        <taxon>Eukaryota</taxon>
        <taxon>Metazoa</taxon>
        <taxon>Ecdysozoa</taxon>
        <taxon>Nematoda</taxon>
        <taxon>Chromadorea</taxon>
        <taxon>Rhabditida</taxon>
        <taxon>Tylenchina</taxon>
        <taxon>Panagrolaimomorpha</taxon>
        <taxon>Strongyloidoidea</taxon>
        <taxon>Steinernematidae</taxon>
        <taxon>Steinernema</taxon>
    </lineage>
</organism>
<dbReference type="InterPro" id="IPR007133">
    <property type="entry name" value="RNA_pol_II-assoc_Paf1"/>
</dbReference>
<dbReference type="AlphaFoldDB" id="A0AA39ICQ8"/>
<comment type="caution">
    <text evidence="6">The sequence shown here is derived from an EMBL/GenBank/DDBJ whole genome shotgun (WGS) entry which is preliminary data.</text>
</comment>
<dbReference type="GO" id="GO:0016593">
    <property type="term" value="C:Cdc73/Paf1 complex"/>
    <property type="evidence" value="ECO:0007669"/>
    <property type="project" value="InterPro"/>
</dbReference>
<comment type="subcellular location">
    <subcellularLocation>
        <location evidence="1">Nucleus</location>
    </subcellularLocation>
</comment>
<sequence length="433" mass="50288">MSNAPPSSSHSVLRKKPKGTDFACRIKYSNTLPDVPFDTKFVPCPFVELSRFTKYKPTRLEREFKFELHTDTALDVKIDLINSEAYKLNDSHSVEMHKLDRELLEDDQQAQKNSKRSQQHNKVVPWMRKTEYIASEFNRFGSAADRQETKVGYSIKKRAENAVILNPYKDREQQIAAISKTFEDVKKGVRRHYEKPGVVAVDEMPLLPDFESWRIPFAQVLFDGDPLPPTTKGDIDKLQKNAIVRGMMDAGGEQFVAYFIPVAETLAKLELDDAVGRAYNPEETYEYAISREYNWTVKNKSTKGYEQENYFFVERNGKMYYNELETRVRLNRRRKDAQPSKQKSRLLATFVPEDEKEMAIMDERERMLINPYDEEYPEEDITERFIADESDQPGPSNIGRVEPPVQRSQTPEPSDGSEEEEERESEEEEEESG</sequence>
<comment type="similarity">
    <text evidence="2">Belongs to the PAF1 family.</text>
</comment>
<dbReference type="GO" id="GO:0003682">
    <property type="term" value="F:chromatin binding"/>
    <property type="evidence" value="ECO:0007669"/>
    <property type="project" value="TreeGrafter"/>
</dbReference>
<evidence type="ECO:0000313" key="6">
    <source>
        <dbReference type="EMBL" id="KAK0420854.1"/>
    </source>
</evidence>
<evidence type="ECO:0000313" key="7">
    <source>
        <dbReference type="Proteomes" id="UP001175271"/>
    </source>
</evidence>
<dbReference type="Proteomes" id="UP001175271">
    <property type="component" value="Unassembled WGS sequence"/>
</dbReference>
<dbReference type="GO" id="GO:0000993">
    <property type="term" value="F:RNA polymerase II complex binding"/>
    <property type="evidence" value="ECO:0007669"/>
    <property type="project" value="TreeGrafter"/>
</dbReference>
<feature type="compositionally biased region" description="Acidic residues" evidence="5">
    <location>
        <begin position="415"/>
        <end position="433"/>
    </location>
</feature>
<reference evidence="6" key="1">
    <citation type="submission" date="2023-06" db="EMBL/GenBank/DDBJ databases">
        <title>Genomic analysis of the entomopathogenic nematode Steinernema hermaphroditum.</title>
        <authorList>
            <person name="Schwarz E.M."/>
            <person name="Heppert J.K."/>
            <person name="Baniya A."/>
            <person name="Schwartz H.T."/>
            <person name="Tan C.-H."/>
            <person name="Antoshechkin I."/>
            <person name="Sternberg P.W."/>
            <person name="Goodrich-Blair H."/>
            <person name="Dillman A.R."/>
        </authorList>
    </citation>
    <scope>NUCLEOTIDE SEQUENCE</scope>
    <source>
        <strain evidence="6">PS9179</strain>
        <tissue evidence="6">Whole animal</tissue>
    </source>
</reference>
<protein>
    <recommendedName>
        <fullName evidence="3">RNA polymerase II-associated factor 1 homolog</fullName>
    </recommendedName>
</protein>
<proteinExistence type="inferred from homology"/>
<name>A0AA39ICQ8_9BILA</name>
<evidence type="ECO:0000256" key="2">
    <source>
        <dbReference type="ARBA" id="ARBA00007560"/>
    </source>
</evidence>
<evidence type="ECO:0000256" key="3">
    <source>
        <dbReference type="ARBA" id="ARBA00020462"/>
    </source>
</evidence>